<dbReference type="AlphaFoldDB" id="A0A822Y5H3"/>
<evidence type="ECO:0000313" key="1">
    <source>
        <dbReference type="EMBL" id="DAD24858.1"/>
    </source>
</evidence>
<evidence type="ECO:0000313" key="2">
    <source>
        <dbReference type="Proteomes" id="UP000607653"/>
    </source>
</evidence>
<dbReference type="Proteomes" id="UP000607653">
    <property type="component" value="Unassembled WGS sequence"/>
</dbReference>
<reference evidence="1 2" key="1">
    <citation type="journal article" date="2020" name="Mol. Biol. Evol.">
        <title>Distinct Expression and Methylation Patterns for Genes with Different Fates following a Single Whole-Genome Duplication in Flowering Plants.</title>
        <authorList>
            <person name="Shi T."/>
            <person name="Rahmani R.S."/>
            <person name="Gugger P.F."/>
            <person name="Wang M."/>
            <person name="Li H."/>
            <person name="Zhang Y."/>
            <person name="Li Z."/>
            <person name="Wang Q."/>
            <person name="Van de Peer Y."/>
            <person name="Marchal K."/>
            <person name="Chen J."/>
        </authorList>
    </citation>
    <scope>NUCLEOTIDE SEQUENCE [LARGE SCALE GENOMIC DNA]</scope>
    <source>
        <tissue evidence="1">Leaf</tissue>
    </source>
</reference>
<name>A0A822Y5H3_NELNU</name>
<dbReference type="SUPFAM" id="SSF53756">
    <property type="entry name" value="UDP-Glycosyltransferase/glycogen phosphorylase"/>
    <property type="match status" value="1"/>
</dbReference>
<organism evidence="1 2">
    <name type="scientific">Nelumbo nucifera</name>
    <name type="common">Sacred lotus</name>
    <dbReference type="NCBI Taxonomy" id="4432"/>
    <lineage>
        <taxon>Eukaryota</taxon>
        <taxon>Viridiplantae</taxon>
        <taxon>Streptophyta</taxon>
        <taxon>Embryophyta</taxon>
        <taxon>Tracheophyta</taxon>
        <taxon>Spermatophyta</taxon>
        <taxon>Magnoliopsida</taxon>
        <taxon>Proteales</taxon>
        <taxon>Nelumbonaceae</taxon>
        <taxon>Nelumbo</taxon>
    </lineage>
</organism>
<protein>
    <submittedName>
        <fullName evidence="1">Uncharacterized protein</fullName>
    </submittedName>
</protein>
<gene>
    <name evidence="1" type="ORF">HUJ06_026322</name>
</gene>
<comment type="caution">
    <text evidence="1">The sequence shown here is derived from an EMBL/GenBank/DDBJ whole genome shotgun (WGS) entry which is preliminary data.</text>
</comment>
<proteinExistence type="predicted"/>
<sequence length="170" mass="18378">MMEMSSSSDLQILPPHVALLPSSGMGHLVPFVRLAAALARHNCRVTFTTTHPTVSLSESRLVSRLSSRHSPRVSSPPLGSFQRQLQGPFLPPIRSHSPLCLPPLSPSLSFCSDPPLSILITDVSLASAFISITDELCLPNYILFTSGCYHSASTSPPLSATARQQIWFLS</sequence>
<dbReference type="Gene3D" id="3.40.50.2000">
    <property type="entry name" value="Glycogen Phosphorylase B"/>
    <property type="match status" value="1"/>
</dbReference>
<keyword evidence="2" id="KW-1185">Reference proteome</keyword>
<dbReference type="EMBL" id="DUZY01000001">
    <property type="protein sequence ID" value="DAD24858.1"/>
    <property type="molecule type" value="Genomic_DNA"/>
</dbReference>
<accession>A0A822Y5H3</accession>